<protein>
    <submittedName>
        <fullName evidence="7">Tfp pilus assembly protein PilE</fullName>
    </submittedName>
</protein>
<feature type="non-terminal residue" evidence="7">
    <location>
        <position position="212"/>
    </location>
</feature>
<evidence type="ECO:0000256" key="6">
    <source>
        <dbReference type="SAM" id="Phobius"/>
    </source>
</evidence>
<keyword evidence="5 6" id="KW-0472">Membrane</keyword>
<dbReference type="NCBIfam" id="TIGR02532">
    <property type="entry name" value="IV_pilin_GFxxxE"/>
    <property type="match status" value="1"/>
</dbReference>
<dbReference type="InterPro" id="IPR000983">
    <property type="entry name" value="Bac_GSPG_pilin"/>
</dbReference>
<evidence type="ECO:0000313" key="7">
    <source>
        <dbReference type="EMBL" id="MBS8122069.1"/>
    </source>
</evidence>
<keyword evidence="4 6" id="KW-1133">Transmembrane helix</keyword>
<evidence type="ECO:0000313" key="8">
    <source>
        <dbReference type="Proteomes" id="UP000680365"/>
    </source>
</evidence>
<dbReference type="PANTHER" id="PTHR30093:SF44">
    <property type="entry name" value="TYPE II SECRETION SYSTEM CORE PROTEIN G"/>
    <property type="match status" value="1"/>
</dbReference>
<accession>A0ABS5QLW5</accession>
<evidence type="ECO:0000256" key="5">
    <source>
        <dbReference type="ARBA" id="ARBA00023136"/>
    </source>
</evidence>
<evidence type="ECO:0000256" key="2">
    <source>
        <dbReference type="ARBA" id="ARBA00022481"/>
    </source>
</evidence>
<dbReference type="Proteomes" id="UP000680365">
    <property type="component" value="Unassembled WGS sequence"/>
</dbReference>
<organism evidence="7 8">
    <name type="scientific">Candidatus Vampirococcus lugosii</name>
    <dbReference type="NCBI Taxonomy" id="2789015"/>
    <lineage>
        <taxon>Bacteria</taxon>
        <taxon>Candidatus Absconditibacteriota</taxon>
        <taxon>Vampirococcus</taxon>
    </lineage>
</organism>
<dbReference type="PANTHER" id="PTHR30093">
    <property type="entry name" value="GENERAL SECRETION PATHWAY PROTEIN G"/>
    <property type="match status" value="1"/>
</dbReference>
<evidence type="ECO:0000256" key="1">
    <source>
        <dbReference type="ARBA" id="ARBA00004167"/>
    </source>
</evidence>
<comment type="caution">
    <text evidence="7">The sequence shown here is derived from an EMBL/GenBank/DDBJ whole genome shotgun (WGS) entry which is preliminary data.</text>
</comment>
<feature type="transmembrane region" description="Helical" evidence="6">
    <location>
        <begin position="12"/>
        <end position="34"/>
    </location>
</feature>
<gene>
    <name evidence="7" type="ORF">VAMP_95n102</name>
</gene>
<comment type="subcellular location">
    <subcellularLocation>
        <location evidence="1">Membrane</location>
        <topology evidence="1">Single-pass membrane protein</topology>
    </subcellularLocation>
</comment>
<dbReference type="InterPro" id="IPR012902">
    <property type="entry name" value="N_methyl_site"/>
</dbReference>
<proteinExistence type="predicted"/>
<name>A0ABS5QLW5_9BACT</name>
<evidence type="ECO:0000256" key="4">
    <source>
        <dbReference type="ARBA" id="ARBA00022989"/>
    </source>
</evidence>
<dbReference type="EMBL" id="JAEDAM010000037">
    <property type="protein sequence ID" value="MBS8122069.1"/>
    <property type="molecule type" value="Genomic_DNA"/>
</dbReference>
<keyword evidence="2" id="KW-0488">Methylation</keyword>
<dbReference type="SUPFAM" id="SSF54523">
    <property type="entry name" value="Pili subunits"/>
    <property type="match status" value="1"/>
</dbReference>
<sequence>MGNNKGFTLVELIVTIAIISILAVVAGLTLTHFVGKSRDTQVVSNINTVAKGLDMYYISNGEYPEPDNFTGVGIKQGEWGSGKSSEIEIIPHPKNSDKSSFVYTITDNQKSYTIAGWLENELVMNGLYTDKLYARNNYTDMILYKKGQIPVIVKEDNWVPVTNTNSDGSSFVVLGDNSEIVKKQDGTSLSGDTLDEVFSGVNEYVEQQGSTG</sequence>
<dbReference type="Pfam" id="PF07963">
    <property type="entry name" value="N_methyl"/>
    <property type="match status" value="1"/>
</dbReference>
<evidence type="ECO:0000256" key="3">
    <source>
        <dbReference type="ARBA" id="ARBA00022692"/>
    </source>
</evidence>
<keyword evidence="3 6" id="KW-0812">Transmembrane</keyword>
<dbReference type="RefSeq" id="WP_213349205.1">
    <property type="nucleotide sequence ID" value="NZ_JAEDAM010000037.1"/>
</dbReference>
<keyword evidence="8" id="KW-1185">Reference proteome</keyword>
<dbReference type="PRINTS" id="PR00813">
    <property type="entry name" value="BCTERIALGSPG"/>
</dbReference>
<dbReference type="InterPro" id="IPR045584">
    <property type="entry name" value="Pilin-like"/>
</dbReference>
<reference evidence="7 8" key="1">
    <citation type="journal article" date="2021" name="Nat. Commun.">
        <title>Reductive evolution and unique predatory mode in the CPR bacterium Vampirococcus lugosii.</title>
        <authorList>
            <person name="Moreira D."/>
            <person name="Zivanovic Y."/>
            <person name="Lopez-Archilla A.I."/>
            <person name="Iniesto M."/>
            <person name="Lopez-Garcia P."/>
        </authorList>
    </citation>
    <scope>NUCLEOTIDE SEQUENCE [LARGE SCALE GENOMIC DNA]</scope>
    <source>
        <strain evidence="7">Chiprana</strain>
    </source>
</reference>
<dbReference type="PROSITE" id="PS00409">
    <property type="entry name" value="PROKAR_NTER_METHYL"/>
    <property type="match status" value="1"/>
</dbReference>
<dbReference type="Gene3D" id="3.30.700.10">
    <property type="entry name" value="Glycoprotein, Type 4 Pilin"/>
    <property type="match status" value="1"/>
</dbReference>